<name>A0A388JSA8_CHABU</name>
<dbReference type="EMBL" id="BFEA01000014">
    <property type="protein sequence ID" value="GBG60699.1"/>
    <property type="molecule type" value="Genomic_DNA"/>
</dbReference>
<reference evidence="2 3" key="1">
    <citation type="journal article" date="2018" name="Cell">
        <title>The Chara Genome: Secondary Complexity and Implications for Plant Terrestrialization.</title>
        <authorList>
            <person name="Nishiyama T."/>
            <person name="Sakayama H."/>
            <person name="Vries J.D."/>
            <person name="Buschmann H."/>
            <person name="Saint-Marcoux D."/>
            <person name="Ullrich K.K."/>
            <person name="Haas F.B."/>
            <person name="Vanderstraeten L."/>
            <person name="Becker D."/>
            <person name="Lang D."/>
            <person name="Vosolsobe S."/>
            <person name="Rombauts S."/>
            <person name="Wilhelmsson P.K.I."/>
            <person name="Janitza P."/>
            <person name="Kern R."/>
            <person name="Heyl A."/>
            <person name="Rumpler F."/>
            <person name="Villalobos L.I.A.C."/>
            <person name="Clay J.M."/>
            <person name="Skokan R."/>
            <person name="Toyoda A."/>
            <person name="Suzuki Y."/>
            <person name="Kagoshima H."/>
            <person name="Schijlen E."/>
            <person name="Tajeshwar N."/>
            <person name="Catarino B."/>
            <person name="Hetherington A.J."/>
            <person name="Saltykova A."/>
            <person name="Bonnot C."/>
            <person name="Breuninger H."/>
            <person name="Symeonidi A."/>
            <person name="Radhakrishnan G.V."/>
            <person name="Van Nieuwerburgh F."/>
            <person name="Deforce D."/>
            <person name="Chang C."/>
            <person name="Karol K.G."/>
            <person name="Hedrich R."/>
            <person name="Ulvskov P."/>
            <person name="Glockner G."/>
            <person name="Delwiche C.F."/>
            <person name="Petrasek J."/>
            <person name="Van de Peer Y."/>
            <person name="Friml J."/>
            <person name="Beilby M."/>
            <person name="Dolan L."/>
            <person name="Kohara Y."/>
            <person name="Sugano S."/>
            <person name="Fujiyama A."/>
            <person name="Delaux P.-M."/>
            <person name="Quint M."/>
            <person name="TheiBen G."/>
            <person name="Hagemann M."/>
            <person name="Harholt J."/>
            <person name="Dunand C."/>
            <person name="Zachgo S."/>
            <person name="Langdale J."/>
            <person name="Maumus F."/>
            <person name="Straeten D.V.D."/>
            <person name="Gould S.B."/>
            <person name="Rensing S.A."/>
        </authorList>
    </citation>
    <scope>NUCLEOTIDE SEQUENCE [LARGE SCALE GENOMIC DNA]</scope>
    <source>
        <strain evidence="2 3">S276</strain>
    </source>
</reference>
<dbReference type="AlphaFoldDB" id="A0A388JSA8"/>
<dbReference type="Proteomes" id="UP000265515">
    <property type="component" value="Unassembled WGS sequence"/>
</dbReference>
<evidence type="ECO:0000313" key="3">
    <source>
        <dbReference type="Proteomes" id="UP000265515"/>
    </source>
</evidence>
<comment type="caution">
    <text evidence="2">The sequence shown here is derived from an EMBL/GenBank/DDBJ whole genome shotgun (WGS) entry which is preliminary data.</text>
</comment>
<protein>
    <submittedName>
        <fullName evidence="2">Uncharacterized protein</fullName>
    </submittedName>
</protein>
<feature type="compositionally biased region" description="Basic and acidic residues" evidence="1">
    <location>
        <begin position="46"/>
        <end position="58"/>
    </location>
</feature>
<proteinExistence type="predicted"/>
<accession>A0A388JSA8</accession>
<organism evidence="2 3">
    <name type="scientific">Chara braunii</name>
    <name type="common">Braun's stonewort</name>
    <dbReference type="NCBI Taxonomy" id="69332"/>
    <lineage>
        <taxon>Eukaryota</taxon>
        <taxon>Viridiplantae</taxon>
        <taxon>Streptophyta</taxon>
        <taxon>Charophyceae</taxon>
        <taxon>Charales</taxon>
        <taxon>Characeae</taxon>
        <taxon>Chara</taxon>
    </lineage>
</organism>
<sequence length="142" mass="16162">MKRWVTKTFGNLLKLLTEKMDKVDKKSKLAEEEEELKCLRMEKELQELKKGSNSDKRKCPPSTPTTSPRVDRIQVKAVAKPPARRVLISSYEEDDGDGELVHEGRGHLIKKFDDAKGKGEEKVSGNMTETKDVLRQLVPSLR</sequence>
<feature type="region of interest" description="Disordered" evidence="1">
    <location>
        <begin position="46"/>
        <end position="69"/>
    </location>
</feature>
<evidence type="ECO:0000256" key="1">
    <source>
        <dbReference type="SAM" id="MobiDB-lite"/>
    </source>
</evidence>
<evidence type="ECO:0000313" key="2">
    <source>
        <dbReference type="EMBL" id="GBG60699.1"/>
    </source>
</evidence>
<keyword evidence="3" id="KW-1185">Reference proteome</keyword>
<dbReference type="Gramene" id="GBG60699">
    <property type="protein sequence ID" value="GBG60699"/>
    <property type="gene ID" value="CBR_g12435"/>
</dbReference>
<gene>
    <name evidence="2" type="ORF">CBR_g12435</name>
</gene>